<gene>
    <name evidence="2" type="ORF">SCHPADRAFT_569297</name>
</gene>
<organism evidence="2 3">
    <name type="scientific">Schizopora paradoxa</name>
    <dbReference type="NCBI Taxonomy" id="27342"/>
    <lineage>
        <taxon>Eukaryota</taxon>
        <taxon>Fungi</taxon>
        <taxon>Dikarya</taxon>
        <taxon>Basidiomycota</taxon>
        <taxon>Agaricomycotina</taxon>
        <taxon>Agaricomycetes</taxon>
        <taxon>Hymenochaetales</taxon>
        <taxon>Schizoporaceae</taxon>
        <taxon>Schizopora</taxon>
    </lineage>
</organism>
<dbReference type="InParanoid" id="A0A0H2RIU0"/>
<evidence type="ECO:0000256" key="1">
    <source>
        <dbReference type="SAM" id="MobiDB-lite"/>
    </source>
</evidence>
<feature type="compositionally biased region" description="Low complexity" evidence="1">
    <location>
        <begin position="1"/>
        <end position="16"/>
    </location>
</feature>
<feature type="region of interest" description="Disordered" evidence="1">
    <location>
        <begin position="1"/>
        <end position="20"/>
    </location>
</feature>
<reference evidence="2 3" key="1">
    <citation type="submission" date="2015-04" db="EMBL/GenBank/DDBJ databases">
        <title>Complete genome sequence of Schizopora paradoxa KUC8140, a cosmopolitan wood degrader in East Asia.</title>
        <authorList>
            <consortium name="DOE Joint Genome Institute"/>
            <person name="Min B."/>
            <person name="Park H."/>
            <person name="Jang Y."/>
            <person name="Kim J.-J."/>
            <person name="Kim K.H."/>
            <person name="Pangilinan J."/>
            <person name="Lipzen A."/>
            <person name="Riley R."/>
            <person name="Grigoriev I.V."/>
            <person name="Spatafora J.W."/>
            <person name="Choi I.-G."/>
        </authorList>
    </citation>
    <scope>NUCLEOTIDE SEQUENCE [LARGE SCALE GENOMIC DNA]</scope>
    <source>
        <strain evidence="2 3">KUC8140</strain>
    </source>
</reference>
<evidence type="ECO:0000313" key="3">
    <source>
        <dbReference type="Proteomes" id="UP000053477"/>
    </source>
</evidence>
<accession>A0A0H2RIU0</accession>
<evidence type="ECO:0000313" key="2">
    <source>
        <dbReference type="EMBL" id="KLO09353.1"/>
    </source>
</evidence>
<dbReference type="EMBL" id="KQ086058">
    <property type="protein sequence ID" value="KLO09353.1"/>
    <property type="molecule type" value="Genomic_DNA"/>
</dbReference>
<protein>
    <submittedName>
        <fullName evidence="2">Uncharacterized protein</fullName>
    </submittedName>
</protein>
<proteinExistence type="predicted"/>
<sequence>MAQLSPSTSTTTTSPTRHAARSCSSIPFEVFRIIQGLILQDQISRGSFKSKIDSSDADVPSSFDVFSCSVLCGVDWEERLLSALSGRRTLELARIVLRLREDILTTSSSYLLLATTNRPRHRHSILSLTKKEQHFQSSCLHMRTLSSFHLIARRRGRISYVQ</sequence>
<dbReference type="AlphaFoldDB" id="A0A0H2RIU0"/>
<dbReference type="Proteomes" id="UP000053477">
    <property type="component" value="Unassembled WGS sequence"/>
</dbReference>
<keyword evidence="3" id="KW-1185">Reference proteome</keyword>
<name>A0A0H2RIU0_9AGAM</name>